<dbReference type="InterPro" id="IPR001926">
    <property type="entry name" value="TrpB-like_PALP"/>
</dbReference>
<dbReference type="InterPro" id="IPR036052">
    <property type="entry name" value="TrpB-like_PALP_sf"/>
</dbReference>
<dbReference type="Pfam" id="PF00291">
    <property type="entry name" value="PALP"/>
    <property type="match status" value="1"/>
</dbReference>
<dbReference type="EMBL" id="BAAARJ010000008">
    <property type="protein sequence ID" value="GAA2612883.1"/>
    <property type="molecule type" value="Genomic_DNA"/>
</dbReference>
<sequence length="362" mass="37827">MAAAGDYSVASPNSRINVRHIRTALTTRGASVTDSRSASAARPGLDEIDLDPARIAEAATVIDPVFLNTPQFFDEQLCARLDRRVLTKVETLNPLRSFKGRGASFLLHGFAAGTTVVCGSTGGNFGQAIAYAARRRGLRAVVFLPADASRVKVRRTAAFGAEIHEVGGSPNEHAREFAAAAPRRVFVEDGRETAVAEGAGTIGIELLRDGPFDTVVLPLGDGALISGVARWLREHTPDVRVVGAAAVSAPALERSWRTGEVVAVDRRNSFAAGISIREPVPVAVARTRALVDDILLVEDDALRAAMRLAAETLGVLPEPAGAAGLAALAGGGVPGEVAATVLTGANAEPDVLARLWDGARRE</sequence>
<gene>
    <name evidence="5" type="ORF">GCM10009863_28250</name>
</gene>
<evidence type="ECO:0000313" key="6">
    <source>
        <dbReference type="Proteomes" id="UP001501447"/>
    </source>
</evidence>
<evidence type="ECO:0000256" key="1">
    <source>
        <dbReference type="ARBA" id="ARBA00001933"/>
    </source>
</evidence>
<evidence type="ECO:0000256" key="2">
    <source>
        <dbReference type="ARBA" id="ARBA00022898"/>
    </source>
</evidence>
<keyword evidence="6" id="KW-1185">Reference proteome</keyword>
<evidence type="ECO:0000313" key="5">
    <source>
        <dbReference type="EMBL" id="GAA2612883.1"/>
    </source>
</evidence>
<evidence type="ECO:0000259" key="4">
    <source>
        <dbReference type="Pfam" id="PF00291"/>
    </source>
</evidence>
<dbReference type="InterPro" id="IPR050147">
    <property type="entry name" value="Ser/Thr_Dehydratase"/>
</dbReference>
<keyword evidence="3" id="KW-0456">Lyase</keyword>
<proteinExistence type="predicted"/>
<keyword evidence="2" id="KW-0663">Pyridoxal phosphate</keyword>
<comment type="cofactor">
    <cofactor evidence="1">
        <name>pyridoxal 5'-phosphate</name>
        <dbReference type="ChEBI" id="CHEBI:597326"/>
    </cofactor>
</comment>
<comment type="caution">
    <text evidence="5">The sequence shown here is derived from an EMBL/GenBank/DDBJ whole genome shotgun (WGS) entry which is preliminary data.</text>
</comment>
<dbReference type="Gene3D" id="3.40.50.1100">
    <property type="match status" value="2"/>
</dbReference>
<dbReference type="SUPFAM" id="SSF53686">
    <property type="entry name" value="Tryptophan synthase beta subunit-like PLP-dependent enzymes"/>
    <property type="match status" value="1"/>
</dbReference>
<evidence type="ECO:0000256" key="3">
    <source>
        <dbReference type="ARBA" id="ARBA00023239"/>
    </source>
</evidence>
<protein>
    <submittedName>
        <fullName evidence="5">Pyridoxal-phosphate dependent enzyme</fullName>
    </submittedName>
</protein>
<reference evidence="6" key="1">
    <citation type="journal article" date="2019" name="Int. J. Syst. Evol. Microbiol.">
        <title>The Global Catalogue of Microorganisms (GCM) 10K type strain sequencing project: providing services to taxonomists for standard genome sequencing and annotation.</title>
        <authorList>
            <consortium name="The Broad Institute Genomics Platform"/>
            <consortium name="The Broad Institute Genome Sequencing Center for Infectious Disease"/>
            <person name="Wu L."/>
            <person name="Ma J."/>
        </authorList>
    </citation>
    <scope>NUCLEOTIDE SEQUENCE [LARGE SCALE GENOMIC DNA]</scope>
    <source>
        <strain evidence="6">JCM 16373</strain>
    </source>
</reference>
<accession>A0ABP6CCR8</accession>
<organism evidence="5 6">
    <name type="scientific">Streptomyces axinellae</name>
    <dbReference type="NCBI Taxonomy" id="552788"/>
    <lineage>
        <taxon>Bacteria</taxon>
        <taxon>Bacillati</taxon>
        <taxon>Actinomycetota</taxon>
        <taxon>Actinomycetes</taxon>
        <taxon>Kitasatosporales</taxon>
        <taxon>Streptomycetaceae</taxon>
        <taxon>Streptomyces</taxon>
    </lineage>
</organism>
<name>A0ABP6CCR8_9ACTN</name>
<dbReference type="Proteomes" id="UP001501447">
    <property type="component" value="Unassembled WGS sequence"/>
</dbReference>
<feature type="domain" description="Tryptophan synthase beta chain-like PALP" evidence="4">
    <location>
        <begin position="67"/>
        <end position="344"/>
    </location>
</feature>
<dbReference type="PANTHER" id="PTHR48078">
    <property type="entry name" value="THREONINE DEHYDRATASE, MITOCHONDRIAL-RELATED"/>
    <property type="match status" value="1"/>
</dbReference>